<sequence>VCTPKAEGGLGLRRAVDCNRAAMLRLIWDILKDRPSLWVRWSKAEILKNSSFWQVERKQSLSITKCLLDLRAQASANLIYSVGSVSSWSIWYDLWFQSTSLVTRLGYRVIYESGLSRNATLSEVISNSAWNWPAHVRHQCPFNCGHDEYLNHLFFECSFTKAVWSKVLKLNNCPVPTDWSWESTATWAMGRTKGSQFHSWMRRLGLAASIYHCWRERNNRV</sequence>
<dbReference type="STRING" id="3775.A0A1Q3BKS2"/>
<name>A0A1Q3BKS2_CEPFO</name>
<comment type="caution">
    <text evidence="1">The sequence shown here is derived from an EMBL/GenBank/DDBJ whole genome shotgun (WGS) entry which is preliminary data.</text>
</comment>
<dbReference type="AlphaFoldDB" id="A0A1Q3BKS2"/>
<accession>A0A1Q3BKS2</accession>
<organism evidence="1 2">
    <name type="scientific">Cephalotus follicularis</name>
    <name type="common">Albany pitcher plant</name>
    <dbReference type="NCBI Taxonomy" id="3775"/>
    <lineage>
        <taxon>Eukaryota</taxon>
        <taxon>Viridiplantae</taxon>
        <taxon>Streptophyta</taxon>
        <taxon>Embryophyta</taxon>
        <taxon>Tracheophyta</taxon>
        <taxon>Spermatophyta</taxon>
        <taxon>Magnoliopsida</taxon>
        <taxon>eudicotyledons</taxon>
        <taxon>Gunneridae</taxon>
        <taxon>Pentapetalae</taxon>
        <taxon>rosids</taxon>
        <taxon>fabids</taxon>
        <taxon>Oxalidales</taxon>
        <taxon>Cephalotaceae</taxon>
        <taxon>Cephalotus</taxon>
    </lineage>
</organism>
<reference evidence="2" key="1">
    <citation type="submission" date="2016-04" db="EMBL/GenBank/DDBJ databases">
        <title>Cephalotus genome sequencing.</title>
        <authorList>
            <person name="Fukushima K."/>
            <person name="Hasebe M."/>
            <person name="Fang X."/>
        </authorList>
    </citation>
    <scope>NUCLEOTIDE SEQUENCE [LARGE SCALE GENOMIC DNA]</scope>
    <source>
        <strain evidence="2">cv. St1</strain>
    </source>
</reference>
<feature type="non-terminal residue" evidence="1">
    <location>
        <position position="221"/>
    </location>
</feature>
<dbReference type="OrthoDB" id="1288152at2759"/>
<dbReference type="InParanoid" id="A0A1Q3BKS2"/>
<proteinExistence type="predicted"/>
<dbReference type="PANTHER" id="PTHR33116">
    <property type="entry name" value="REVERSE TRANSCRIPTASE ZINC-BINDING DOMAIN-CONTAINING PROTEIN-RELATED-RELATED"/>
    <property type="match status" value="1"/>
</dbReference>
<gene>
    <name evidence="1" type="ORF">CFOL_v3_12002</name>
</gene>
<evidence type="ECO:0000313" key="1">
    <source>
        <dbReference type="EMBL" id="GAV68499.1"/>
    </source>
</evidence>
<dbReference type="EMBL" id="BDDD01000636">
    <property type="protein sequence ID" value="GAV68499.1"/>
    <property type="molecule type" value="Genomic_DNA"/>
</dbReference>
<keyword evidence="2" id="KW-1185">Reference proteome</keyword>
<dbReference type="PANTHER" id="PTHR33116:SF78">
    <property type="entry name" value="OS12G0587133 PROTEIN"/>
    <property type="match status" value="1"/>
</dbReference>
<evidence type="ECO:0000313" key="2">
    <source>
        <dbReference type="Proteomes" id="UP000187406"/>
    </source>
</evidence>
<protein>
    <submittedName>
        <fullName evidence="1">Zf-RVT domain-containing protein</fullName>
    </submittedName>
</protein>
<feature type="non-terminal residue" evidence="1">
    <location>
        <position position="1"/>
    </location>
</feature>
<dbReference type="Proteomes" id="UP000187406">
    <property type="component" value="Unassembled WGS sequence"/>
</dbReference>